<comment type="subcellular location">
    <subcellularLocation>
        <location evidence="1">Cell membrane</location>
        <topology evidence="1">Multi-pass membrane protein</topology>
    </subcellularLocation>
</comment>
<keyword evidence="11" id="KW-1185">Reference proteome</keyword>
<dbReference type="GO" id="GO:0055085">
    <property type="term" value="P:transmembrane transport"/>
    <property type="evidence" value="ECO:0007669"/>
    <property type="project" value="InterPro"/>
</dbReference>
<evidence type="ECO:0000313" key="10">
    <source>
        <dbReference type="EMBL" id="UQS87494.1"/>
    </source>
</evidence>
<dbReference type="EMBL" id="CP093361">
    <property type="protein sequence ID" value="UQS87494.1"/>
    <property type="molecule type" value="Genomic_DNA"/>
</dbReference>
<dbReference type="PROSITE" id="PS00218">
    <property type="entry name" value="AMINO_ACID_PERMEASE_1"/>
    <property type="match status" value="1"/>
</dbReference>
<evidence type="ECO:0000313" key="11">
    <source>
        <dbReference type="Proteomes" id="UP000831181"/>
    </source>
</evidence>
<feature type="transmembrane region" description="Helical" evidence="8">
    <location>
        <begin position="181"/>
        <end position="202"/>
    </location>
</feature>
<dbReference type="AlphaFoldDB" id="A0A976X6M2"/>
<dbReference type="PIRSF" id="PIRSF006060">
    <property type="entry name" value="AA_transporter"/>
    <property type="match status" value="1"/>
</dbReference>
<evidence type="ECO:0000256" key="4">
    <source>
        <dbReference type="ARBA" id="ARBA00022692"/>
    </source>
</evidence>
<feature type="transmembrane region" description="Helical" evidence="8">
    <location>
        <begin position="389"/>
        <end position="410"/>
    </location>
</feature>
<dbReference type="KEGG" id="lbe:MOO44_04365"/>
<feature type="transmembrane region" description="Helical" evidence="8">
    <location>
        <begin position="30"/>
        <end position="47"/>
    </location>
</feature>
<accession>A0A976X6M2</accession>
<dbReference type="FunFam" id="1.20.1740.10:FF:000001">
    <property type="entry name" value="Amino acid permease"/>
    <property type="match status" value="1"/>
</dbReference>
<dbReference type="PANTHER" id="PTHR43495">
    <property type="entry name" value="GABA PERMEASE"/>
    <property type="match status" value="1"/>
</dbReference>
<feature type="transmembrane region" description="Helical" evidence="8">
    <location>
        <begin position="346"/>
        <end position="368"/>
    </location>
</feature>
<feature type="transmembrane region" description="Helical" evidence="8">
    <location>
        <begin position="314"/>
        <end position="340"/>
    </location>
</feature>
<dbReference type="Gene3D" id="1.20.1740.10">
    <property type="entry name" value="Amino acid/polyamine transporter I"/>
    <property type="match status" value="1"/>
</dbReference>
<feature type="transmembrane region" description="Helical" evidence="8">
    <location>
        <begin position="416"/>
        <end position="434"/>
    </location>
</feature>
<evidence type="ECO:0000256" key="1">
    <source>
        <dbReference type="ARBA" id="ARBA00004651"/>
    </source>
</evidence>
<dbReference type="InterPro" id="IPR004840">
    <property type="entry name" value="Amino_acid_permease_CS"/>
</dbReference>
<organism evidence="10 11">
    <name type="scientific">Nicoliella spurrieriana</name>
    <dbReference type="NCBI Taxonomy" id="2925830"/>
    <lineage>
        <taxon>Bacteria</taxon>
        <taxon>Bacillati</taxon>
        <taxon>Bacillota</taxon>
        <taxon>Bacilli</taxon>
        <taxon>Lactobacillales</taxon>
        <taxon>Lactobacillaceae</taxon>
        <taxon>Nicoliella</taxon>
    </lineage>
</organism>
<feature type="transmembrane region" description="Helical" evidence="8">
    <location>
        <begin position="262"/>
        <end position="282"/>
    </location>
</feature>
<dbReference type="Proteomes" id="UP000831181">
    <property type="component" value="Chromosome"/>
</dbReference>
<reference evidence="10" key="1">
    <citation type="journal article" date="2022" name="Int. J. Syst. Evol. Microbiol.">
        <title>Apilactobacillus apisilvae sp. nov., Nicolia spurrieriana gen. nov. sp. nov., Bombilactobacillus folatiphilus sp. nov. and Bombilactobacillus thymidiniphilus sp. nov., four new lactic acid bacterial isolates from stingless bees Tetragonula carbonaria and Austroplebeia australis.</title>
        <authorList>
            <person name="Oliphant S.A."/>
            <person name="Watson-Haigh N.S."/>
            <person name="Sumby K.M."/>
            <person name="Gardner J."/>
            <person name="Groom S."/>
            <person name="Jiranek V."/>
        </authorList>
    </citation>
    <scope>NUCLEOTIDE SEQUENCE</scope>
    <source>
        <strain evidence="10">SGEP1_A5</strain>
    </source>
</reference>
<proteinExistence type="predicted"/>
<dbReference type="GO" id="GO:0005886">
    <property type="term" value="C:plasma membrane"/>
    <property type="evidence" value="ECO:0007669"/>
    <property type="project" value="UniProtKB-SubCell"/>
</dbReference>
<keyword evidence="3" id="KW-1003">Cell membrane</keyword>
<name>A0A976X6M2_9LACO</name>
<evidence type="ECO:0000256" key="8">
    <source>
        <dbReference type="SAM" id="Phobius"/>
    </source>
</evidence>
<dbReference type="RefSeq" id="WP_260117300.1">
    <property type="nucleotide sequence ID" value="NZ_CP093361.1"/>
</dbReference>
<dbReference type="PANTHER" id="PTHR43495:SF6">
    <property type="entry name" value="THREONINE_SERINE TRANSPORTER YBXG-RELATED"/>
    <property type="match status" value="1"/>
</dbReference>
<evidence type="ECO:0000259" key="9">
    <source>
        <dbReference type="Pfam" id="PF00324"/>
    </source>
</evidence>
<dbReference type="GO" id="GO:0006865">
    <property type="term" value="P:amino acid transport"/>
    <property type="evidence" value="ECO:0007669"/>
    <property type="project" value="UniProtKB-KW"/>
</dbReference>
<sequence>MQMIALGGTIGVGLFMGSSSTIHWTGPSVLLDYALAGVFLYLIMRALGEMLYVHPVTGAFSQFATLYMHPVFGYLTAWSNIFQWVLVGMSEVIAIGTYCHFWFPGLPGWVPGIIAIVALALANLFSVKSFGELEYWFALIKVVTIVLMIVAGLGVIIFGFGHGGHPVGISNLWKDGFFTGGVKGFLFALAIVLGSYQGVELIGVTAGEADNPKKSIVEAIQSTIGRILIFYIGAIFVIVSIYPWDKIGTIGSPFVLTFSKLGITAAAGIINFVVLTAALSGSNSAIYSSSRMTYLLSKEGKLPKKFLELTKSGVPLYTVLAVSGGIFIGVILNVVLPFFIKNAGDIFVLVYSSSILPGMVPWFVILVSEMRFRKLHPEELENHPFQMPWSPYTNYITLFVLFVTLIFMVVNNDTRVPVIIGAVFLAIMTIIYFVKYNRTDIEERRKNQGKEIFDK</sequence>
<keyword evidence="7 8" id="KW-0472">Membrane</keyword>
<evidence type="ECO:0000256" key="6">
    <source>
        <dbReference type="ARBA" id="ARBA00022989"/>
    </source>
</evidence>
<evidence type="ECO:0000256" key="7">
    <source>
        <dbReference type="ARBA" id="ARBA00023136"/>
    </source>
</evidence>
<feature type="domain" description="Amino acid permease/ SLC12A" evidence="9">
    <location>
        <begin position="1"/>
        <end position="433"/>
    </location>
</feature>
<gene>
    <name evidence="10" type="ORF">MOO44_04365</name>
</gene>
<feature type="transmembrane region" description="Helical" evidence="8">
    <location>
        <begin position="139"/>
        <end position="161"/>
    </location>
</feature>
<keyword evidence="4 8" id="KW-0812">Transmembrane</keyword>
<dbReference type="Pfam" id="PF00324">
    <property type="entry name" value="AA_permease"/>
    <property type="match status" value="1"/>
</dbReference>
<evidence type="ECO:0000256" key="3">
    <source>
        <dbReference type="ARBA" id="ARBA00022475"/>
    </source>
</evidence>
<keyword evidence="6 8" id="KW-1133">Transmembrane helix</keyword>
<protein>
    <submittedName>
        <fullName evidence="10">Amino acid permease</fullName>
    </submittedName>
</protein>
<keyword evidence="5" id="KW-0029">Amino-acid transport</keyword>
<feature type="transmembrane region" description="Helical" evidence="8">
    <location>
        <begin position="109"/>
        <end position="127"/>
    </location>
</feature>
<evidence type="ECO:0000256" key="2">
    <source>
        <dbReference type="ARBA" id="ARBA00022448"/>
    </source>
</evidence>
<feature type="transmembrane region" description="Helical" evidence="8">
    <location>
        <begin position="223"/>
        <end position="242"/>
    </location>
</feature>
<dbReference type="InterPro" id="IPR004841">
    <property type="entry name" value="AA-permease/SLC12A_dom"/>
</dbReference>
<evidence type="ECO:0000256" key="5">
    <source>
        <dbReference type="ARBA" id="ARBA00022970"/>
    </source>
</evidence>
<keyword evidence="2" id="KW-0813">Transport</keyword>